<evidence type="ECO:0000256" key="4">
    <source>
        <dbReference type="ARBA" id="ARBA00022827"/>
    </source>
</evidence>
<dbReference type="Gene3D" id="1.20.140.10">
    <property type="entry name" value="Butyryl-CoA Dehydrogenase, subunit A, domain 3"/>
    <property type="match status" value="1"/>
</dbReference>
<evidence type="ECO:0000256" key="2">
    <source>
        <dbReference type="ARBA" id="ARBA00009347"/>
    </source>
</evidence>
<dbReference type="InterPro" id="IPR009075">
    <property type="entry name" value="AcylCo_DH/oxidase_C"/>
</dbReference>
<accession>A0ABY3VJV1</accession>
<evidence type="ECO:0000256" key="1">
    <source>
        <dbReference type="ARBA" id="ARBA00001974"/>
    </source>
</evidence>
<dbReference type="SUPFAM" id="SSF56645">
    <property type="entry name" value="Acyl-CoA dehydrogenase NM domain-like"/>
    <property type="match status" value="1"/>
</dbReference>
<dbReference type="Pfam" id="PF02771">
    <property type="entry name" value="Acyl-CoA_dh_N"/>
    <property type="match status" value="1"/>
</dbReference>
<evidence type="ECO:0000256" key="5">
    <source>
        <dbReference type="ARBA" id="ARBA00023002"/>
    </source>
</evidence>
<dbReference type="Pfam" id="PF00441">
    <property type="entry name" value="Acyl-CoA_dh_1"/>
    <property type="match status" value="1"/>
</dbReference>
<dbReference type="PANTHER" id="PTHR43884">
    <property type="entry name" value="ACYL-COA DEHYDROGENASE"/>
    <property type="match status" value="1"/>
</dbReference>
<keyword evidence="9" id="KW-1185">Reference proteome</keyword>
<sequence>MNVTLTPEQRLLSETAAQIADKVATVNPSEAELDLTLSAEVIDEQWRRVVELGLPSLRIPDALGPEGSGVETALCLEQFARTLAAVPVVGQAAIVPELLAAASALDLLDAVAEGSRRLAPVLASDLQDFAGIESGAVCFDASGATEALAVERDGDLHRLVSLPLNGEPLPALDLTTSLVELSVGEPVQVGEAIDRDRWDRAHALALTAVAADLLGVMQGALDDAVSYVGGRVQFGVPVGTFQAVQHLLADALVRVEGTRSCVWHAAWAVDQLPPRQALLAARSAKAYAAAAGRDVVEASVQAFGGIAITWGHVSHVRLRRTLLDRRLLGDEIAQYDQIARLRLQDPEVA</sequence>
<comment type="cofactor">
    <cofactor evidence="1">
        <name>FAD</name>
        <dbReference type="ChEBI" id="CHEBI:57692"/>
    </cofactor>
</comment>
<name>A0ABY3VJV1_9MYCO</name>
<dbReference type="PANTHER" id="PTHR43884:SF20">
    <property type="entry name" value="ACYL-COA DEHYDROGENASE FADE28"/>
    <property type="match status" value="1"/>
</dbReference>
<feature type="domain" description="Acyl-CoA dehydrogenase/oxidase N-terminal" evidence="7">
    <location>
        <begin position="6"/>
        <end position="90"/>
    </location>
</feature>
<keyword evidence="4" id="KW-0274">FAD</keyword>
<evidence type="ECO:0000256" key="3">
    <source>
        <dbReference type="ARBA" id="ARBA00022630"/>
    </source>
</evidence>
<organism evidence="8 9">
    <name type="scientific">Mycobacterium paraterrae</name>
    <dbReference type="NCBI Taxonomy" id="577492"/>
    <lineage>
        <taxon>Bacteria</taxon>
        <taxon>Bacillati</taxon>
        <taxon>Actinomycetota</taxon>
        <taxon>Actinomycetes</taxon>
        <taxon>Mycobacteriales</taxon>
        <taxon>Mycobacteriaceae</taxon>
        <taxon>Mycobacterium</taxon>
    </lineage>
</organism>
<dbReference type="InterPro" id="IPR009100">
    <property type="entry name" value="AcylCoA_DH/oxidase_NM_dom_sf"/>
</dbReference>
<dbReference type="SUPFAM" id="SSF47203">
    <property type="entry name" value="Acyl-CoA dehydrogenase C-terminal domain-like"/>
    <property type="match status" value="1"/>
</dbReference>
<evidence type="ECO:0000259" key="6">
    <source>
        <dbReference type="Pfam" id="PF00441"/>
    </source>
</evidence>
<evidence type="ECO:0000313" key="8">
    <source>
        <dbReference type="EMBL" id="UMB69689.1"/>
    </source>
</evidence>
<dbReference type="Proteomes" id="UP001055336">
    <property type="component" value="Chromosome"/>
</dbReference>
<dbReference type="InterPro" id="IPR037069">
    <property type="entry name" value="AcylCoA_DH/ox_N_sf"/>
</dbReference>
<evidence type="ECO:0000259" key="7">
    <source>
        <dbReference type="Pfam" id="PF02771"/>
    </source>
</evidence>
<keyword evidence="5" id="KW-0560">Oxidoreductase</keyword>
<dbReference type="EMBL" id="CP092488">
    <property type="protein sequence ID" value="UMB69689.1"/>
    <property type="molecule type" value="Genomic_DNA"/>
</dbReference>
<reference evidence="8" key="1">
    <citation type="submission" date="2022-08" db="EMBL/GenBank/DDBJ databases">
        <title>Whole genome sequencing of non-tuberculosis mycobacteria type-strains.</title>
        <authorList>
            <person name="Igarashi Y."/>
            <person name="Osugi A."/>
            <person name="Mitarai S."/>
        </authorList>
    </citation>
    <scope>NUCLEOTIDE SEQUENCE</scope>
    <source>
        <strain evidence="8">DSM 45127</strain>
    </source>
</reference>
<keyword evidence="3" id="KW-0285">Flavoprotein</keyword>
<proteinExistence type="inferred from homology"/>
<protein>
    <submittedName>
        <fullName evidence="8">Acyl-CoA dehydrogenase family protein</fullName>
    </submittedName>
</protein>
<dbReference type="InterPro" id="IPR013786">
    <property type="entry name" value="AcylCoA_DH/ox_N"/>
</dbReference>
<evidence type="ECO:0000313" key="9">
    <source>
        <dbReference type="Proteomes" id="UP001055336"/>
    </source>
</evidence>
<comment type="similarity">
    <text evidence="2">Belongs to the acyl-CoA dehydrogenase family.</text>
</comment>
<gene>
    <name evidence="8" type="ORF">MKK62_25740</name>
</gene>
<dbReference type="InterPro" id="IPR036250">
    <property type="entry name" value="AcylCo_DH-like_C"/>
</dbReference>
<dbReference type="RefSeq" id="WP_240261420.1">
    <property type="nucleotide sequence ID" value="NZ_CP092488.2"/>
</dbReference>
<dbReference type="Gene3D" id="1.10.540.10">
    <property type="entry name" value="Acyl-CoA dehydrogenase/oxidase, N-terminal domain"/>
    <property type="match status" value="1"/>
</dbReference>
<feature type="domain" description="Acyl-CoA dehydrogenase/oxidase C-terminal" evidence="6">
    <location>
        <begin position="208"/>
        <end position="340"/>
    </location>
</feature>